<reference evidence="1 2" key="1">
    <citation type="submission" date="2014-10" db="EMBL/GenBank/DDBJ databases">
        <title>Genome sequencing of Vitellibacter vladivostokensis KMM 3516.</title>
        <authorList>
            <person name="Thevarajoo S."/>
            <person name="Selvaratnam C."/>
            <person name="Goh K.M."/>
            <person name="Chong C.S."/>
        </authorList>
    </citation>
    <scope>NUCLEOTIDE SEQUENCE [LARGE SCALE GENOMIC DNA]</scope>
    <source>
        <strain evidence="1 2">KMM 3516</strain>
    </source>
</reference>
<evidence type="ECO:0000313" key="2">
    <source>
        <dbReference type="Proteomes" id="UP000033497"/>
    </source>
</evidence>
<name>A0ABR5DIG5_9FLAO</name>
<organism evidence="1 2">
    <name type="scientific">Aequorivita vladivostokensis</name>
    <dbReference type="NCBI Taxonomy" id="171194"/>
    <lineage>
        <taxon>Bacteria</taxon>
        <taxon>Pseudomonadati</taxon>
        <taxon>Bacteroidota</taxon>
        <taxon>Flavobacteriia</taxon>
        <taxon>Flavobacteriales</taxon>
        <taxon>Flavobacteriaceae</taxon>
        <taxon>Aequorivita</taxon>
    </lineage>
</organism>
<keyword evidence="2" id="KW-1185">Reference proteome</keyword>
<dbReference type="PROSITE" id="PS51257">
    <property type="entry name" value="PROKAR_LIPOPROTEIN"/>
    <property type="match status" value="1"/>
</dbReference>
<dbReference type="RefSeq" id="WP_045080321.1">
    <property type="nucleotide sequence ID" value="NZ_JSVU01000004.1"/>
</dbReference>
<accession>A0ABR5DIG5</accession>
<protein>
    <recommendedName>
        <fullName evidence="3">Lipoprotein</fullName>
    </recommendedName>
</protein>
<proteinExistence type="predicted"/>
<gene>
    <name evidence="1" type="ORF">MB09_07710</name>
</gene>
<evidence type="ECO:0000313" key="1">
    <source>
        <dbReference type="EMBL" id="KJJ38568.1"/>
    </source>
</evidence>
<dbReference type="EMBL" id="JSVU01000004">
    <property type="protein sequence ID" value="KJJ38568.1"/>
    <property type="molecule type" value="Genomic_DNA"/>
</dbReference>
<comment type="caution">
    <text evidence="1">The sequence shown here is derived from an EMBL/GenBank/DDBJ whole genome shotgun (WGS) entry which is preliminary data.</text>
</comment>
<sequence length="189" mass="22265">MKMDFRILSLLLLFNLIFGCGETKQKTRSEIYSEKTAELINDLLKEEENQICDCILEPNNQSMAQIYKSEVPAFEFENYIIEKFKLETTAGIDSLYGINEKLILNPDLITGGIKFVTQKEYDSIYNKYDFEDAREVLNETYPNLCYFTKPIFDRDFKNALFDIHYETSDLWTPPPKVKNIQGVWEYDRN</sequence>
<evidence type="ECO:0008006" key="3">
    <source>
        <dbReference type="Google" id="ProtNLM"/>
    </source>
</evidence>
<dbReference type="Proteomes" id="UP000033497">
    <property type="component" value="Unassembled WGS sequence"/>
</dbReference>